<keyword evidence="3 15" id="KW-1003">Cell membrane</keyword>
<dbReference type="InterPro" id="IPR003960">
    <property type="entry name" value="ATPase_AAA_CS"/>
</dbReference>
<comment type="subcellular location">
    <subcellularLocation>
        <location evidence="15">Cell membrane</location>
        <topology evidence="15">Multi-pass membrane protein</topology>
        <orientation evidence="15">Cytoplasmic side</orientation>
    </subcellularLocation>
    <subcellularLocation>
        <location evidence="1">Membrane</location>
    </subcellularLocation>
</comment>
<dbReference type="AlphaFoldDB" id="A0A833M954"/>
<keyword evidence="10 15" id="KW-0067">ATP-binding</keyword>
<evidence type="ECO:0000256" key="11">
    <source>
        <dbReference type="ARBA" id="ARBA00022989"/>
    </source>
</evidence>
<dbReference type="InterPro" id="IPR011546">
    <property type="entry name" value="Pept_M41_FtsH_extracell"/>
</dbReference>
<dbReference type="CDD" id="cd19501">
    <property type="entry name" value="RecA-like_FtsH"/>
    <property type="match status" value="1"/>
</dbReference>
<evidence type="ECO:0000256" key="15">
    <source>
        <dbReference type="HAMAP-Rule" id="MF_01458"/>
    </source>
</evidence>
<proteinExistence type="inferred from homology"/>
<protein>
    <recommendedName>
        <fullName evidence="15">ATP-dependent zinc metalloprotease FtsH</fullName>
        <ecNumber evidence="15">3.4.24.-</ecNumber>
    </recommendedName>
</protein>
<comment type="cofactor">
    <cofactor evidence="15">
        <name>Zn(2+)</name>
        <dbReference type="ChEBI" id="CHEBI:29105"/>
    </cofactor>
    <text evidence="15">Binds 1 zinc ion per subunit.</text>
</comment>
<dbReference type="HAMAP" id="MF_01458">
    <property type="entry name" value="FtsH"/>
    <property type="match status" value="1"/>
</dbReference>
<dbReference type="GO" id="GO:0008270">
    <property type="term" value="F:zinc ion binding"/>
    <property type="evidence" value="ECO:0007669"/>
    <property type="project" value="UniProtKB-UniRule"/>
</dbReference>
<dbReference type="PANTHER" id="PTHR23076">
    <property type="entry name" value="METALLOPROTEASE M41 FTSH"/>
    <property type="match status" value="1"/>
</dbReference>
<dbReference type="SUPFAM" id="SSF52540">
    <property type="entry name" value="P-loop containing nucleoside triphosphate hydrolases"/>
    <property type="match status" value="1"/>
</dbReference>
<evidence type="ECO:0000256" key="14">
    <source>
        <dbReference type="ARBA" id="ARBA00061570"/>
    </source>
</evidence>
<comment type="similarity">
    <text evidence="14 15">In the central section; belongs to the AAA ATPase family.</text>
</comment>
<dbReference type="SUPFAM" id="SSF140990">
    <property type="entry name" value="FtsH protease domain-like"/>
    <property type="match status" value="1"/>
</dbReference>
<dbReference type="OrthoDB" id="9809379at2"/>
<feature type="binding site" evidence="15">
    <location>
        <position position="482"/>
    </location>
    <ligand>
        <name>Zn(2+)</name>
        <dbReference type="ChEBI" id="CHEBI:29105"/>
        <note>catalytic</note>
    </ligand>
</feature>
<evidence type="ECO:0000256" key="7">
    <source>
        <dbReference type="ARBA" id="ARBA00022741"/>
    </source>
</evidence>
<dbReference type="Gene3D" id="1.10.8.60">
    <property type="match status" value="1"/>
</dbReference>
<comment type="similarity">
    <text evidence="16">Belongs to the AAA ATPase family.</text>
</comment>
<comment type="function">
    <text evidence="15">Acts as a processive, ATP-dependent zinc metallopeptidase for both cytoplasmic and membrane proteins. Plays a role in the quality control of integral membrane proteins.</text>
</comment>
<keyword evidence="6 15" id="KW-0479">Metal-binding</keyword>
<evidence type="ECO:0000256" key="12">
    <source>
        <dbReference type="ARBA" id="ARBA00023049"/>
    </source>
</evidence>
<sequence>MIALLIVGMIATLYYFKYMKVETINLSYNDFLMNIEGSNIKKVYLSDGANIEGILANGQAFITDNPRKEDLKEVLLKHSIEVEEVNQEFSAPQLISFVVFITVLSILAIYLSKKNTNQASKEYDKMSSVDYSTKREKQIAFSSVAGNQEAKESLLELVDFLKHPDKYRRYGARMPRGVILYGPPGTGKTLMAKALASEAGVDFMAVSGSDFVQIYVGVGAARIRSLFKKASEKKKCVIFIDEIDALGKKRDRGMGGSDESDRTLNALLTEMSGFKDNDGIIVLAATNRLDTLDDALLRPGRFDRQIEVGLPDLQARREILELYTQNRPVSTTVDIGQLAQQTVYFSGAKLENLMNEAAIYAARENTQSIMQNHIDKAFYKVIAGEEKKDRGQISIQERKITAYHEAGHTVATKLLCPLNKVTKVTIIPSTNGAGGFSMNIPPDRMFHTKKDMLDNIKIALAGRAVEELIFGKDNITTGASNDIQKATETLVVMMKRFGMSEKLGMLNYDILMGQQGADQGFVKECNETMDQLYRETREMLKKNMHLVEGITIGLLERETLNEGDIDQIIQETH</sequence>
<keyword evidence="13 15" id="KW-0472">Membrane</keyword>
<reference evidence="18 19" key="1">
    <citation type="submission" date="2019-10" db="EMBL/GenBank/DDBJ databases">
        <title>Alkaliphilus serpentinus sp. nov. and Alkaliphilus pronyensis sp. nov., two novel anaerobic alkaliphilic species isolated from the serpentinized-hosted hydrothermal field of the Prony Bay (New Caledonia).</title>
        <authorList>
            <person name="Postec A."/>
        </authorList>
    </citation>
    <scope>NUCLEOTIDE SEQUENCE [LARGE SCALE GENOMIC DNA]</scope>
    <source>
        <strain evidence="18 19">LacT</strain>
    </source>
</reference>
<accession>A0A833M954</accession>
<dbReference type="SMART" id="SM00382">
    <property type="entry name" value="AAA"/>
    <property type="match status" value="1"/>
</dbReference>
<dbReference type="EMBL" id="WBZB01000037">
    <property type="protein sequence ID" value="KAB3529091.1"/>
    <property type="molecule type" value="Genomic_DNA"/>
</dbReference>
<feature type="domain" description="AAA+ ATPase" evidence="17">
    <location>
        <begin position="174"/>
        <end position="312"/>
    </location>
</feature>
<gene>
    <name evidence="18" type="primary">hflB</name>
    <name evidence="15" type="synonym">ftsH</name>
    <name evidence="18" type="ORF">F8153_10360</name>
</gene>
<comment type="caution">
    <text evidence="18">The sequence shown here is derived from an EMBL/GenBank/DDBJ whole genome shotgun (WGS) entry which is preliminary data.</text>
</comment>
<dbReference type="FunFam" id="1.10.8.60:FF:000001">
    <property type="entry name" value="ATP-dependent zinc metalloprotease FtsH"/>
    <property type="match status" value="1"/>
</dbReference>
<dbReference type="InterPro" id="IPR037219">
    <property type="entry name" value="Peptidase_M41-like"/>
</dbReference>
<comment type="subunit">
    <text evidence="15">Homohexamer.</text>
</comment>
<dbReference type="GO" id="GO:0004176">
    <property type="term" value="F:ATP-dependent peptidase activity"/>
    <property type="evidence" value="ECO:0007669"/>
    <property type="project" value="InterPro"/>
</dbReference>
<feature type="binding site" evidence="15">
    <location>
        <position position="404"/>
    </location>
    <ligand>
        <name>Zn(2+)</name>
        <dbReference type="ChEBI" id="CHEBI:29105"/>
        <note>catalytic</note>
    </ligand>
</feature>
<keyword evidence="9 15" id="KW-0862">Zinc</keyword>
<dbReference type="Gene3D" id="3.40.50.300">
    <property type="entry name" value="P-loop containing nucleotide triphosphate hydrolases"/>
    <property type="match status" value="1"/>
</dbReference>
<evidence type="ECO:0000256" key="4">
    <source>
        <dbReference type="ARBA" id="ARBA00022670"/>
    </source>
</evidence>
<dbReference type="Pfam" id="PF01434">
    <property type="entry name" value="Peptidase_M41"/>
    <property type="match status" value="1"/>
</dbReference>
<dbReference type="Gene3D" id="3.30.720.210">
    <property type="match status" value="1"/>
</dbReference>
<evidence type="ECO:0000313" key="18">
    <source>
        <dbReference type="EMBL" id="KAB3529091.1"/>
    </source>
</evidence>
<keyword evidence="5 15" id="KW-0812">Transmembrane</keyword>
<dbReference type="GO" id="GO:0004222">
    <property type="term" value="F:metalloendopeptidase activity"/>
    <property type="evidence" value="ECO:0007669"/>
    <property type="project" value="InterPro"/>
</dbReference>
<evidence type="ECO:0000313" key="19">
    <source>
        <dbReference type="Proteomes" id="UP000465601"/>
    </source>
</evidence>
<dbReference type="Pfam" id="PF06480">
    <property type="entry name" value="FtsH_ext"/>
    <property type="match status" value="1"/>
</dbReference>
<feature type="active site" evidence="15">
    <location>
        <position position="405"/>
    </location>
</feature>
<dbReference type="Pfam" id="PF00004">
    <property type="entry name" value="AAA"/>
    <property type="match status" value="1"/>
</dbReference>
<dbReference type="InterPro" id="IPR003593">
    <property type="entry name" value="AAA+_ATPase"/>
</dbReference>
<evidence type="ECO:0000256" key="10">
    <source>
        <dbReference type="ARBA" id="ARBA00022840"/>
    </source>
</evidence>
<dbReference type="InterPro" id="IPR041569">
    <property type="entry name" value="AAA_lid_3"/>
</dbReference>
<evidence type="ECO:0000256" key="2">
    <source>
        <dbReference type="ARBA" id="ARBA00010044"/>
    </source>
</evidence>
<dbReference type="GO" id="GO:0006508">
    <property type="term" value="P:proteolysis"/>
    <property type="evidence" value="ECO:0007669"/>
    <property type="project" value="UniProtKB-KW"/>
</dbReference>
<evidence type="ECO:0000259" key="17">
    <source>
        <dbReference type="SMART" id="SM00382"/>
    </source>
</evidence>
<organism evidence="18 19">
    <name type="scientific">Alkaliphilus serpentinus</name>
    <dbReference type="NCBI Taxonomy" id="1482731"/>
    <lineage>
        <taxon>Bacteria</taxon>
        <taxon>Bacillati</taxon>
        <taxon>Bacillota</taxon>
        <taxon>Clostridia</taxon>
        <taxon>Peptostreptococcales</taxon>
        <taxon>Natronincolaceae</taxon>
        <taxon>Alkaliphilus</taxon>
    </lineage>
</organism>
<dbReference type="Proteomes" id="UP000465601">
    <property type="component" value="Unassembled WGS sequence"/>
</dbReference>
<dbReference type="InterPro" id="IPR027417">
    <property type="entry name" value="P-loop_NTPase"/>
</dbReference>
<feature type="binding site" evidence="15">
    <location>
        <begin position="182"/>
        <end position="189"/>
    </location>
    <ligand>
        <name>ATP</name>
        <dbReference type="ChEBI" id="CHEBI:30616"/>
    </ligand>
</feature>
<dbReference type="GO" id="GO:0005524">
    <property type="term" value="F:ATP binding"/>
    <property type="evidence" value="ECO:0007669"/>
    <property type="project" value="UniProtKB-UniRule"/>
</dbReference>
<evidence type="ECO:0000256" key="9">
    <source>
        <dbReference type="ARBA" id="ARBA00022833"/>
    </source>
</evidence>
<dbReference type="Gene3D" id="1.20.58.760">
    <property type="entry name" value="Peptidase M41"/>
    <property type="match status" value="1"/>
</dbReference>
<evidence type="ECO:0000256" key="5">
    <source>
        <dbReference type="ARBA" id="ARBA00022692"/>
    </source>
</evidence>
<evidence type="ECO:0000256" key="16">
    <source>
        <dbReference type="RuleBase" id="RU003651"/>
    </source>
</evidence>
<keyword evidence="4 15" id="KW-0645">Protease</keyword>
<comment type="similarity">
    <text evidence="2 15">In the C-terminal section; belongs to the peptidase M41 family.</text>
</comment>
<evidence type="ECO:0000256" key="8">
    <source>
        <dbReference type="ARBA" id="ARBA00022801"/>
    </source>
</evidence>
<feature type="binding site" evidence="15">
    <location>
        <position position="408"/>
    </location>
    <ligand>
        <name>Zn(2+)</name>
        <dbReference type="ChEBI" id="CHEBI:29105"/>
        <note>catalytic</note>
    </ligand>
</feature>
<dbReference type="GO" id="GO:0005886">
    <property type="term" value="C:plasma membrane"/>
    <property type="evidence" value="ECO:0007669"/>
    <property type="project" value="UniProtKB-SubCell"/>
</dbReference>
<evidence type="ECO:0000256" key="1">
    <source>
        <dbReference type="ARBA" id="ARBA00004370"/>
    </source>
</evidence>
<name>A0A833M954_9FIRM</name>
<dbReference type="GO" id="GO:0016887">
    <property type="term" value="F:ATP hydrolysis activity"/>
    <property type="evidence" value="ECO:0007669"/>
    <property type="project" value="UniProtKB-UniRule"/>
</dbReference>
<keyword evidence="8 15" id="KW-0378">Hydrolase</keyword>
<evidence type="ECO:0000256" key="6">
    <source>
        <dbReference type="ARBA" id="ARBA00022723"/>
    </source>
</evidence>
<dbReference type="PANTHER" id="PTHR23076:SF97">
    <property type="entry name" value="ATP-DEPENDENT ZINC METALLOPROTEASE YME1L1"/>
    <property type="match status" value="1"/>
</dbReference>
<dbReference type="InterPro" id="IPR005936">
    <property type="entry name" value="FtsH"/>
</dbReference>
<keyword evidence="12 15" id="KW-0482">Metalloprotease</keyword>
<keyword evidence="19" id="KW-1185">Reference proteome</keyword>
<keyword evidence="11 15" id="KW-1133">Transmembrane helix</keyword>
<evidence type="ECO:0000256" key="3">
    <source>
        <dbReference type="ARBA" id="ARBA00022475"/>
    </source>
</evidence>
<keyword evidence="7 15" id="KW-0547">Nucleotide-binding</keyword>
<dbReference type="InterPro" id="IPR000642">
    <property type="entry name" value="Peptidase_M41"/>
</dbReference>
<dbReference type="EC" id="3.4.24.-" evidence="15"/>
<dbReference type="InterPro" id="IPR003959">
    <property type="entry name" value="ATPase_AAA_core"/>
</dbReference>
<dbReference type="GO" id="GO:0030163">
    <property type="term" value="P:protein catabolic process"/>
    <property type="evidence" value="ECO:0007669"/>
    <property type="project" value="UniProtKB-UniRule"/>
</dbReference>
<evidence type="ECO:0000256" key="13">
    <source>
        <dbReference type="ARBA" id="ARBA00023136"/>
    </source>
</evidence>
<dbReference type="Pfam" id="PF17862">
    <property type="entry name" value="AAA_lid_3"/>
    <property type="match status" value="1"/>
</dbReference>
<dbReference type="PROSITE" id="PS00674">
    <property type="entry name" value="AAA"/>
    <property type="match status" value="1"/>
</dbReference>
<dbReference type="FunFam" id="3.40.50.300:FF:000001">
    <property type="entry name" value="ATP-dependent zinc metalloprotease FtsH"/>
    <property type="match status" value="1"/>
</dbReference>